<accession>X1KYC7</accession>
<dbReference type="PANTHER" id="PTHR43566:SF2">
    <property type="entry name" value="DUF4143 DOMAIN-CONTAINING PROTEIN"/>
    <property type="match status" value="1"/>
</dbReference>
<proteinExistence type="predicted"/>
<dbReference type="SUPFAM" id="SSF52980">
    <property type="entry name" value="Restriction endonuclease-like"/>
    <property type="match status" value="1"/>
</dbReference>
<dbReference type="InterPro" id="IPR025420">
    <property type="entry name" value="DUF4143"/>
</dbReference>
<dbReference type="AlphaFoldDB" id="X1KYC7"/>
<comment type="caution">
    <text evidence="2">The sequence shown here is derived from an EMBL/GenBank/DDBJ whole genome shotgun (WGS) entry which is preliminary data.</text>
</comment>
<reference evidence="2" key="1">
    <citation type="journal article" date="2014" name="Front. Microbiol.">
        <title>High frequency of phylogenetically diverse reductive dehalogenase-homologous genes in deep subseafloor sedimentary metagenomes.</title>
        <authorList>
            <person name="Kawai M."/>
            <person name="Futagami T."/>
            <person name="Toyoda A."/>
            <person name="Takaki Y."/>
            <person name="Nishi S."/>
            <person name="Hori S."/>
            <person name="Arai W."/>
            <person name="Tsubouchi T."/>
            <person name="Morono Y."/>
            <person name="Uchiyama I."/>
            <person name="Ito T."/>
            <person name="Fujiyama A."/>
            <person name="Inagaki F."/>
            <person name="Takami H."/>
        </authorList>
    </citation>
    <scope>NUCLEOTIDE SEQUENCE</scope>
    <source>
        <strain evidence="2">Expedition CK06-06</strain>
    </source>
</reference>
<name>X1KYC7_9ZZZZ</name>
<organism evidence="2">
    <name type="scientific">marine sediment metagenome</name>
    <dbReference type="NCBI Taxonomy" id="412755"/>
    <lineage>
        <taxon>unclassified sequences</taxon>
        <taxon>metagenomes</taxon>
        <taxon>ecological metagenomes</taxon>
    </lineage>
</organism>
<dbReference type="PANTHER" id="PTHR43566">
    <property type="entry name" value="CONSERVED PROTEIN"/>
    <property type="match status" value="1"/>
</dbReference>
<evidence type="ECO:0000259" key="1">
    <source>
        <dbReference type="Pfam" id="PF13635"/>
    </source>
</evidence>
<protein>
    <recommendedName>
        <fullName evidence="1">DUF4143 domain-containing protein</fullName>
    </recommendedName>
</protein>
<dbReference type="Pfam" id="PF13635">
    <property type="entry name" value="DUF4143"/>
    <property type="match status" value="1"/>
</dbReference>
<dbReference type="InterPro" id="IPR011335">
    <property type="entry name" value="Restrct_endonuc-II-like"/>
</dbReference>
<feature type="non-terminal residue" evidence="2">
    <location>
        <position position="1"/>
    </location>
</feature>
<gene>
    <name evidence="2" type="ORF">S03H2_69590</name>
</gene>
<dbReference type="EMBL" id="BARU01046017">
    <property type="protein sequence ID" value="GAH98630.1"/>
    <property type="molecule type" value="Genomic_DNA"/>
</dbReference>
<feature type="domain" description="DUF4143" evidence="1">
    <location>
        <begin position="3"/>
        <end position="58"/>
    </location>
</feature>
<evidence type="ECO:0000313" key="2">
    <source>
        <dbReference type="EMBL" id="GAH98630.1"/>
    </source>
</evidence>
<sequence>SPHFGNLFETMIVNDFLKKFLHFGDRASMYYLRSRDGLEVDLVIEIGGFLHLFEIKSSMTITSKHITSLKRLANNLGSKVKTATVVSCSEDNFIVKDNIINYNWKNILTI</sequence>